<dbReference type="PROSITE" id="PS50928">
    <property type="entry name" value="ABC_TM1"/>
    <property type="match status" value="1"/>
</dbReference>
<dbReference type="EMBL" id="CXPG01000009">
    <property type="protein sequence ID" value="CTQ31394.1"/>
    <property type="molecule type" value="Genomic_DNA"/>
</dbReference>
<gene>
    <name evidence="9" type="primary">lacF_1</name>
    <name evidence="9" type="ORF">JAN5088_00150</name>
</gene>
<dbReference type="RefSeq" id="WP_233489681.1">
    <property type="nucleotide sequence ID" value="NZ_CXPG01000009.1"/>
</dbReference>
<dbReference type="InterPro" id="IPR035906">
    <property type="entry name" value="MetI-like_sf"/>
</dbReference>
<dbReference type="AlphaFoldDB" id="A0A0M6XMY9"/>
<feature type="transmembrane region" description="Helical" evidence="7">
    <location>
        <begin position="12"/>
        <end position="30"/>
    </location>
</feature>
<name>A0A0M6XMY9_9RHOB</name>
<keyword evidence="2 7" id="KW-0813">Transport</keyword>
<comment type="subcellular location">
    <subcellularLocation>
        <location evidence="1 7">Cell membrane</location>
        <topology evidence="1 7">Multi-pass membrane protein</topology>
    </subcellularLocation>
</comment>
<feature type="transmembrane region" description="Helical" evidence="7">
    <location>
        <begin position="74"/>
        <end position="96"/>
    </location>
</feature>
<accession>A0A0M6XMY9</accession>
<dbReference type="GO" id="GO:0055085">
    <property type="term" value="P:transmembrane transport"/>
    <property type="evidence" value="ECO:0007669"/>
    <property type="project" value="InterPro"/>
</dbReference>
<evidence type="ECO:0000256" key="4">
    <source>
        <dbReference type="ARBA" id="ARBA00022692"/>
    </source>
</evidence>
<dbReference type="InterPro" id="IPR051393">
    <property type="entry name" value="ABC_transporter_permease"/>
</dbReference>
<evidence type="ECO:0000256" key="2">
    <source>
        <dbReference type="ARBA" id="ARBA00022448"/>
    </source>
</evidence>
<evidence type="ECO:0000256" key="7">
    <source>
        <dbReference type="RuleBase" id="RU363032"/>
    </source>
</evidence>
<comment type="similarity">
    <text evidence="7">Belongs to the binding-protein-dependent transport system permease family.</text>
</comment>
<feature type="transmembrane region" description="Helical" evidence="7">
    <location>
        <begin position="162"/>
        <end position="185"/>
    </location>
</feature>
<keyword evidence="3" id="KW-1003">Cell membrane</keyword>
<protein>
    <submittedName>
        <fullName evidence="9">Lactose transport system permease protein LacF</fullName>
    </submittedName>
</protein>
<dbReference type="InterPro" id="IPR000515">
    <property type="entry name" value="MetI-like"/>
</dbReference>
<dbReference type="PANTHER" id="PTHR30193">
    <property type="entry name" value="ABC TRANSPORTER PERMEASE PROTEIN"/>
    <property type="match status" value="1"/>
</dbReference>
<evidence type="ECO:0000256" key="3">
    <source>
        <dbReference type="ARBA" id="ARBA00022475"/>
    </source>
</evidence>
<reference evidence="9 10" key="1">
    <citation type="submission" date="2015-07" db="EMBL/GenBank/DDBJ databases">
        <authorList>
            <person name="Noorani M."/>
        </authorList>
    </citation>
    <scope>NUCLEOTIDE SEQUENCE [LARGE SCALE GENOMIC DNA]</scope>
    <source>
        <strain evidence="9 10">CECT 5088</strain>
    </source>
</reference>
<dbReference type="Gene3D" id="1.10.3720.10">
    <property type="entry name" value="MetI-like"/>
    <property type="match status" value="1"/>
</dbReference>
<dbReference type="CDD" id="cd06261">
    <property type="entry name" value="TM_PBP2"/>
    <property type="match status" value="1"/>
</dbReference>
<dbReference type="SUPFAM" id="SSF161098">
    <property type="entry name" value="MetI-like"/>
    <property type="match status" value="1"/>
</dbReference>
<keyword evidence="5 7" id="KW-1133">Transmembrane helix</keyword>
<dbReference type="GO" id="GO:0005886">
    <property type="term" value="C:plasma membrane"/>
    <property type="evidence" value="ECO:0007669"/>
    <property type="project" value="UniProtKB-SubCell"/>
</dbReference>
<evidence type="ECO:0000313" key="9">
    <source>
        <dbReference type="EMBL" id="CTQ31394.1"/>
    </source>
</evidence>
<sequence length="298" mass="31245">MRRASPTPGDAPALPWLMPALAMLALFYAVPVLDVLRLAFSDATLIRPATEVSTRAVAAVLSNPALPQVLGTTALFTLASVIALQGVGLAIALLIVRGERRGLRGMTALRTLVLAAWVVPGIANGLIWQILFSEAPYGGLNSLLGSVGLGPVAWLSDPQMALVSAVIANTWQGAAFSMIVFYAALRAIDPVIYEAAEVDGARAFTVLTRITLPLLRGAVLVNSVLVTVQTLNTFDAILALTGGGPGRATEVLALFTFNTVFYNLDLAGGSALAILLFALAMALALVLWVTLGRRDMRA</sequence>
<keyword evidence="10" id="KW-1185">Reference proteome</keyword>
<organism evidence="9 10">
    <name type="scientific">Jannaschia rubra</name>
    <dbReference type="NCBI Taxonomy" id="282197"/>
    <lineage>
        <taxon>Bacteria</taxon>
        <taxon>Pseudomonadati</taxon>
        <taxon>Pseudomonadota</taxon>
        <taxon>Alphaproteobacteria</taxon>
        <taxon>Rhodobacterales</taxon>
        <taxon>Roseobacteraceae</taxon>
        <taxon>Jannaschia</taxon>
    </lineage>
</organism>
<evidence type="ECO:0000256" key="5">
    <source>
        <dbReference type="ARBA" id="ARBA00022989"/>
    </source>
</evidence>
<evidence type="ECO:0000313" key="10">
    <source>
        <dbReference type="Proteomes" id="UP000048908"/>
    </source>
</evidence>
<dbReference type="Proteomes" id="UP000048908">
    <property type="component" value="Unassembled WGS sequence"/>
</dbReference>
<proteinExistence type="inferred from homology"/>
<evidence type="ECO:0000256" key="1">
    <source>
        <dbReference type="ARBA" id="ARBA00004651"/>
    </source>
</evidence>
<dbReference type="PANTHER" id="PTHR30193:SF41">
    <property type="entry name" value="DIACETYLCHITOBIOSE UPTAKE SYSTEM PERMEASE PROTEIN NGCF"/>
    <property type="match status" value="1"/>
</dbReference>
<keyword evidence="6 7" id="KW-0472">Membrane</keyword>
<feature type="domain" description="ABC transmembrane type-1" evidence="8">
    <location>
        <begin position="70"/>
        <end position="287"/>
    </location>
</feature>
<dbReference type="Pfam" id="PF00528">
    <property type="entry name" value="BPD_transp_1"/>
    <property type="match status" value="1"/>
</dbReference>
<keyword evidence="4 7" id="KW-0812">Transmembrane</keyword>
<dbReference type="STRING" id="282197.SAMN04488517_101267"/>
<feature type="transmembrane region" description="Helical" evidence="7">
    <location>
        <begin position="271"/>
        <end position="291"/>
    </location>
</feature>
<feature type="transmembrane region" description="Helical" evidence="7">
    <location>
        <begin position="108"/>
        <end position="131"/>
    </location>
</feature>
<evidence type="ECO:0000259" key="8">
    <source>
        <dbReference type="PROSITE" id="PS50928"/>
    </source>
</evidence>
<evidence type="ECO:0000256" key="6">
    <source>
        <dbReference type="ARBA" id="ARBA00023136"/>
    </source>
</evidence>